<gene>
    <name evidence="3" type="ORF">ABS361_03605</name>
</gene>
<name>A0AAU7XC85_9HYPH</name>
<dbReference type="AlphaFoldDB" id="A0AAU7XC85"/>
<dbReference type="InterPro" id="IPR019301">
    <property type="entry name" value="Flagellar_prot_FlgJ_N"/>
</dbReference>
<evidence type="ECO:0000256" key="1">
    <source>
        <dbReference type="SAM" id="MobiDB-lite"/>
    </source>
</evidence>
<feature type="compositionally biased region" description="Low complexity" evidence="1">
    <location>
        <begin position="7"/>
        <end position="21"/>
    </location>
</feature>
<evidence type="ECO:0000259" key="2">
    <source>
        <dbReference type="Pfam" id="PF10135"/>
    </source>
</evidence>
<protein>
    <submittedName>
        <fullName evidence="3">Rod-binding protein</fullName>
    </submittedName>
</protein>
<reference evidence="3" key="1">
    <citation type="submission" date="2024-06" db="EMBL/GenBank/DDBJ databases">
        <title>Methylostella associata gen. nov., sp. nov., a novel Ancalomicrobiaceae-affiliated facultatively methylotrophic bacteria that feed on methanotrophs of the genus Methylococcus.</title>
        <authorList>
            <person name="Saltykova V."/>
            <person name="Danilova O.V."/>
            <person name="Oshkin I.Y."/>
            <person name="Belova S.E."/>
            <person name="Pimenov N.V."/>
            <person name="Dedysh S.N."/>
        </authorList>
    </citation>
    <scope>NUCLEOTIDE SEQUENCE</scope>
    <source>
        <strain evidence="3">S20</strain>
    </source>
</reference>
<feature type="region of interest" description="Disordered" evidence="1">
    <location>
        <begin position="1"/>
        <end position="36"/>
    </location>
</feature>
<dbReference type="EMBL" id="CP158568">
    <property type="protein sequence ID" value="XBY45383.1"/>
    <property type="molecule type" value="Genomic_DNA"/>
</dbReference>
<evidence type="ECO:0000313" key="3">
    <source>
        <dbReference type="EMBL" id="XBY45383.1"/>
    </source>
</evidence>
<proteinExistence type="predicted"/>
<dbReference type="RefSeq" id="WP_407050476.1">
    <property type="nucleotide sequence ID" value="NZ_CP158568.1"/>
</dbReference>
<dbReference type="KEGG" id="mflg:ABS361_03605"/>
<dbReference type="Pfam" id="PF10135">
    <property type="entry name" value="Rod-binding"/>
    <property type="match status" value="1"/>
</dbReference>
<accession>A0AAU7XC85</accession>
<sequence length="112" mass="11830">MAIGLISSPASPAVSPSAALAQMPDPGTAAKDPKVRAMAQAQQFEQVYLNTMLSQMFSTLPTEGAFHGGLGEETFRGFLVDEYAKTITRAGGVGIAKPVYDQLLRLQEGRAS</sequence>
<organism evidence="3">
    <name type="scientific">Methyloraptor flagellatus</name>
    <dbReference type="NCBI Taxonomy" id="3162530"/>
    <lineage>
        <taxon>Bacteria</taxon>
        <taxon>Pseudomonadati</taxon>
        <taxon>Pseudomonadota</taxon>
        <taxon>Alphaproteobacteria</taxon>
        <taxon>Hyphomicrobiales</taxon>
        <taxon>Ancalomicrobiaceae</taxon>
        <taxon>Methyloraptor</taxon>
    </lineage>
</organism>
<feature type="domain" description="Flagellar protein FlgJ N-terminal" evidence="2">
    <location>
        <begin position="55"/>
        <end position="102"/>
    </location>
</feature>